<sequence length="553" mass="61706">MSDPKEPAKESSAPSNAPSLPPFASSIALPSWITSLTPFGNPTTTNDTSSSAQSHSEAAQSNSYTTTDLIPNTLIGHVERDAVSEYTFRSQERTFRTKGFALDPSITNTPAGSTQGLIGKRGTARTTSEERAVEKQLRNDVKRQRLPTGDPGVLDGDNAYKGPWAGYRGETLGKPTGPPQTEVQAGPTGSEKGKAEDKAIARKFIQPGEERTIFHGKQERDYQGRTYMHVPRDVGNVNLYGEPGSQECFIPKRLVHTWSGHKKGVAAIRFIPNSGHLLLSAGLDGKVKLWDVYHNRQGLRTFLGHNKGVRDICFSNDGRRFLSCSYDKYIKLWDTETGQCLKSFTTGKMPYCVKFHPDDDQQNIFLAGFADKKINQFDVDTGEIVQEYNQHLGAVNSITFVDDNRRFVSTSDDKTMRVWEFGIPIVIRLIAESSMHSIPSVTPSPNRKWLACQSLDNQILIYSAGEKLRINNKKRFTGHLVAGYACQPNFSADGRFVMSGDADGRLWFWDWKTCKPLEKFQAHDDVVIGCQWHPHETSKVATCSWDGKIKYWD</sequence>
<dbReference type="Proteomes" id="UP001150925">
    <property type="component" value="Unassembled WGS sequence"/>
</dbReference>
<dbReference type="CDD" id="cd00200">
    <property type="entry name" value="WD40"/>
    <property type="match status" value="1"/>
</dbReference>
<dbReference type="InterPro" id="IPR015943">
    <property type="entry name" value="WD40/YVTN_repeat-like_dom_sf"/>
</dbReference>
<keyword evidence="6" id="KW-0508">mRNA splicing</keyword>
<dbReference type="PROSITE" id="PS50294">
    <property type="entry name" value="WD_REPEATS_REGION"/>
    <property type="match status" value="4"/>
</dbReference>
<dbReference type="OrthoDB" id="10257301at2759"/>
<keyword evidence="4" id="KW-0747">Spliceosome</keyword>
<dbReference type="GO" id="GO:0000398">
    <property type="term" value="P:mRNA splicing, via spliceosome"/>
    <property type="evidence" value="ECO:0007669"/>
    <property type="project" value="InterPro"/>
</dbReference>
<keyword evidence="3" id="KW-0507">mRNA processing</keyword>
<dbReference type="SUPFAM" id="SSF50978">
    <property type="entry name" value="WD40 repeat-like"/>
    <property type="match status" value="1"/>
</dbReference>
<evidence type="ECO:0000256" key="3">
    <source>
        <dbReference type="ARBA" id="ARBA00022664"/>
    </source>
</evidence>
<dbReference type="InterPro" id="IPR019775">
    <property type="entry name" value="WD40_repeat_CS"/>
</dbReference>
<keyword evidence="7" id="KW-0539">Nucleus</keyword>
<feature type="compositionally biased region" description="Polar residues" evidence="10">
    <location>
        <begin position="32"/>
        <end position="48"/>
    </location>
</feature>
<dbReference type="PRINTS" id="PR00320">
    <property type="entry name" value="GPROTEINBRPT"/>
</dbReference>
<evidence type="ECO:0000256" key="10">
    <source>
        <dbReference type="SAM" id="MobiDB-lite"/>
    </source>
</evidence>
<comment type="subcellular location">
    <subcellularLocation>
        <location evidence="1">Nucleus</location>
    </subcellularLocation>
</comment>
<feature type="region of interest" description="Disordered" evidence="10">
    <location>
        <begin position="168"/>
        <end position="197"/>
    </location>
</feature>
<keyword evidence="5" id="KW-0677">Repeat</keyword>
<organism evidence="11 12">
    <name type="scientific">Dispira parvispora</name>
    <dbReference type="NCBI Taxonomy" id="1520584"/>
    <lineage>
        <taxon>Eukaryota</taxon>
        <taxon>Fungi</taxon>
        <taxon>Fungi incertae sedis</taxon>
        <taxon>Zoopagomycota</taxon>
        <taxon>Kickxellomycotina</taxon>
        <taxon>Dimargaritomycetes</taxon>
        <taxon>Dimargaritales</taxon>
        <taxon>Dimargaritaceae</taxon>
        <taxon>Dispira</taxon>
    </lineage>
</organism>
<keyword evidence="12" id="KW-1185">Reference proteome</keyword>
<evidence type="ECO:0000256" key="1">
    <source>
        <dbReference type="ARBA" id="ARBA00004123"/>
    </source>
</evidence>
<dbReference type="InterPro" id="IPR032847">
    <property type="entry name" value="PRPF17"/>
</dbReference>
<evidence type="ECO:0000313" key="12">
    <source>
        <dbReference type="Proteomes" id="UP001150925"/>
    </source>
</evidence>
<dbReference type="Gene3D" id="2.130.10.10">
    <property type="entry name" value="YVTN repeat-like/Quinoprotein amine dehydrogenase"/>
    <property type="match status" value="1"/>
</dbReference>
<evidence type="ECO:0000256" key="5">
    <source>
        <dbReference type="ARBA" id="ARBA00022737"/>
    </source>
</evidence>
<evidence type="ECO:0000256" key="8">
    <source>
        <dbReference type="ARBA" id="ARBA00068146"/>
    </source>
</evidence>
<keyword evidence="2 9" id="KW-0853">WD repeat</keyword>
<dbReference type="PROSITE" id="PS50082">
    <property type="entry name" value="WD_REPEATS_2"/>
    <property type="match status" value="4"/>
</dbReference>
<feature type="repeat" description="WD" evidence="9">
    <location>
        <begin position="388"/>
        <end position="420"/>
    </location>
</feature>
<comment type="caution">
    <text evidence="11">The sequence shown here is derived from an EMBL/GenBank/DDBJ whole genome shotgun (WGS) entry which is preliminary data.</text>
</comment>
<feature type="compositionally biased region" description="Low complexity" evidence="10">
    <location>
        <begin position="11"/>
        <end position="26"/>
    </location>
</feature>
<gene>
    <name evidence="11" type="ORF">IWQ62_000372</name>
</gene>
<dbReference type="InterPro" id="IPR020472">
    <property type="entry name" value="WD40_PAC1"/>
</dbReference>
<reference evidence="11" key="1">
    <citation type="submission" date="2022-07" db="EMBL/GenBank/DDBJ databases">
        <title>Phylogenomic reconstructions and comparative analyses of Kickxellomycotina fungi.</title>
        <authorList>
            <person name="Reynolds N.K."/>
            <person name="Stajich J.E."/>
            <person name="Barry K."/>
            <person name="Grigoriev I.V."/>
            <person name="Crous P."/>
            <person name="Smith M.E."/>
        </authorList>
    </citation>
    <scope>NUCLEOTIDE SEQUENCE</scope>
    <source>
        <strain evidence="11">RSA 1196</strain>
    </source>
</reference>
<feature type="compositionally biased region" description="Low complexity" evidence="10">
    <location>
        <begin position="49"/>
        <end position="63"/>
    </location>
</feature>
<evidence type="ECO:0000256" key="9">
    <source>
        <dbReference type="PROSITE-ProRule" id="PRU00221"/>
    </source>
</evidence>
<feature type="repeat" description="WD" evidence="9">
    <location>
        <begin position="258"/>
        <end position="292"/>
    </location>
</feature>
<dbReference type="Pfam" id="PF00400">
    <property type="entry name" value="WD40"/>
    <property type="match status" value="5"/>
</dbReference>
<dbReference type="FunFam" id="2.130.10.10:FF:000034">
    <property type="entry name" value="Pre-mRNA-processing factor 17, putative"/>
    <property type="match status" value="1"/>
</dbReference>
<evidence type="ECO:0000313" key="11">
    <source>
        <dbReference type="EMBL" id="KAJ1969818.1"/>
    </source>
</evidence>
<feature type="compositionally biased region" description="Polar residues" evidence="10">
    <location>
        <begin position="105"/>
        <end position="116"/>
    </location>
</feature>
<feature type="repeat" description="WD" evidence="9">
    <location>
        <begin position="302"/>
        <end position="343"/>
    </location>
</feature>
<accession>A0A9W8AUW1</accession>
<dbReference type="PANTHER" id="PTHR43979">
    <property type="entry name" value="PRE-MRNA-PROCESSING FACTOR 17"/>
    <property type="match status" value="1"/>
</dbReference>
<evidence type="ECO:0000256" key="2">
    <source>
        <dbReference type="ARBA" id="ARBA00022574"/>
    </source>
</evidence>
<name>A0A9W8AUW1_9FUNG</name>
<dbReference type="AlphaFoldDB" id="A0A9W8AUW1"/>
<feature type="region of interest" description="Disordered" evidence="10">
    <location>
        <begin position="1"/>
        <end position="65"/>
    </location>
</feature>
<dbReference type="InterPro" id="IPR001680">
    <property type="entry name" value="WD40_rpt"/>
</dbReference>
<feature type="repeat" description="WD" evidence="9">
    <location>
        <begin position="520"/>
        <end position="553"/>
    </location>
</feature>
<dbReference type="GO" id="GO:0003729">
    <property type="term" value="F:mRNA binding"/>
    <property type="evidence" value="ECO:0007669"/>
    <property type="project" value="TreeGrafter"/>
</dbReference>
<dbReference type="GO" id="GO:0071013">
    <property type="term" value="C:catalytic step 2 spliceosome"/>
    <property type="evidence" value="ECO:0007669"/>
    <property type="project" value="InterPro"/>
</dbReference>
<evidence type="ECO:0000256" key="7">
    <source>
        <dbReference type="ARBA" id="ARBA00023242"/>
    </source>
</evidence>
<proteinExistence type="predicted"/>
<evidence type="ECO:0000256" key="4">
    <source>
        <dbReference type="ARBA" id="ARBA00022728"/>
    </source>
</evidence>
<dbReference type="EMBL" id="JANBPY010000021">
    <property type="protein sequence ID" value="KAJ1969818.1"/>
    <property type="molecule type" value="Genomic_DNA"/>
</dbReference>
<dbReference type="InterPro" id="IPR036322">
    <property type="entry name" value="WD40_repeat_dom_sf"/>
</dbReference>
<dbReference type="PROSITE" id="PS00678">
    <property type="entry name" value="WD_REPEATS_1"/>
    <property type="match status" value="1"/>
</dbReference>
<protein>
    <recommendedName>
        <fullName evidence="8">Pre-mRNA-processing factor 17</fullName>
    </recommendedName>
</protein>
<feature type="region of interest" description="Disordered" evidence="10">
    <location>
        <begin position="102"/>
        <end position="128"/>
    </location>
</feature>
<evidence type="ECO:0000256" key="6">
    <source>
        <dbReference type="ARBA" id="ARBA00023187"/>
    </source>
</evidence>
<dbReference type="PANTHER" id="PTHR43979:SF1">
    <property type="entry name" value="PRE-MRNA-PROCESSING FACTOR 17"/>
    <property type="match status" value="1"/>
</dbReference>
<dbReference type="SMART" id="SM00320">
    <property type="entry name" value="WD40"/>
    <property type="match status" value="7"/>
</dbReference>